<dbReference type="PhylomeDB" id="A7SJT1"/>
<feature type="transmembrane region" description="Helical" evidence="10">
    <location>
        <begin position="162"/>
        <end position="185"/>
    </location>
</feature>
<feature type="transmembrane region" description="Helical" evidence="10">
    <location>
        <begin position="49"/>
        <end position="66"/>
    </location>
</feature>
<gene>
    <name evidence="12" type="ORF">NEMVEDRAFT_v1g213363</name>
</gene>
<accession>A7SJT1</accession>
<keyword evidence="4 10" id="KW-1133">Transmembrane helix</keyword>
<dbReference type="InterPro" id="IPR000276">
    <property type="entry name" value="GPCR_Rhodpsn"/>
</dbReference>
<evidence type="ECO:0000256" key="6">
    <source>
        <dbReference type="ARBA" id="ARBA00023136"/>
    </source>
</evidence>
<dbReference type="FunFam" id="1.20.1070.10:FF:000746">
    <property type="entry name" value="Predicted protein"/>
    <property type="match status" value="1"/>
</dbReference>
<evidence type="ECO:0000256" key="8">
    <source>
        <dbReference type="ARBA" id="ARBA00023170"/>
    </source>
</evidence>
<dbReference type="PRINTS" id="PR00237">
    <property type="entry name" value="GPCRRHODOPSN"/>
</dbReference>
<keyword evidence="13" id="KW-1185">Reference proteome</keyword>
<dbReference type="AlphaFoldDB" id="A7SJT1"/>
<protein>
    <recommendedName>
        <fullName evidence="11">G-protein coupled receptors family 1 profile domain-containing protein</fullName>
    </recommendedName>
</protein>
<proteinExistence type="predicted"/>
<dbReference type="InParanoid" id="A7SJT1"/>
<keyword evidence="7" id="KW-1015">Disulfide bond</keyword>
<dbReference type="PROSITE" id="PS50262">
    <property type="entry name" value="G_PROTEIN_RECEP_F1_2"/>
    <property type="match status" value="1"/>
</dbReference>
<dbReference type="Gene3D" id="1.20.1070.10">
    <property type="entry name" value="Rhodopsin 7-helix transmembrane proteins"/>
    <property type="match status" value="1"/>
</dbReference>
<evidence type="ECO:0000256" key="1">
    <source>
        <dbReference type="ARBA" id="ARBA00004651"/>
    </source>
</evidence>
<evidence type="ECO:0000256" key="2">
    <source>
        <dbReference type="ARBA" id="ARBA00022475"/>
    </source>
</evidence>
<evidence type="ECO:0000256" key="9">
    <source>
        <dbReference type="ARBA" id="ARBA00023224"/>
    </source>
</evidence>
<feature type="transmembrane region" description="Helical" evidence="10">
    <location>
        <begin position="129"/>
        <end position="150"/>
    </location>
</feature>
<dbReference type="GO" id="GO:0004930">
    <property type="term" value="F:G protein-coupled receptor activity"/>
    <property type="evidence" value="ECO:0000318"/>
    <property type="project" value="GO_Central"/>
</dbReference>
<evidence type="ECO:0000313" key="13">
    <source>
        <dbReference type="Proteomes" id="UP000001593"/>
    </source>
</evidence>
<feature type="transmembrane region" description="Helical" evidence="10">
    <location>
        <begin position="267"/>
        <end position="286"/>
    </location>
</feature>
<evidence type="ECO:0000256" key="4">
    <source>
        <dbReference type="ARBA" id="ARBA00022989"/>
    </source>
</evidence>
<dbReference type="KEGG" id="nve:5507474"/>
<feature type="transmembrane region" description="Helical" evidence="10">
    <location>
        <begin position="86"/>
        <end position="108"/>
    </location>
</feature>
<dbReference type="STRING" id="45351.A7SJT1"/>
<comment type="subcellular location">
    <subcellularLocation>
        <location evidence="1">Cell membrane</location>
        <topology evidence="1">Multi-pass membrane protein</topology>
    </subcellularLocation>
</comment>
<evidence type="ECO:0000313" key="12">
    <source>
        <dbReference type="EMBL" id="EDO36056.1"/>
    </source>
</evidence>
<dbReference type="Pfam" id="PF00001">
    <property type="entry name" value="7tm_1"/>
    <property type="match status" value="1"/>
</dbReference>
<dbReference type="PANTHER" id="PTHR24248:SF125">
    <property type="entry name" value="DOPAMINE D2-LIKE RECEPTOR"/>
    <property type="match status" value="1"/>
</dbReference>
<keyword evidence="6 10" id="KW-0472">Membrane</keyword>
<feature type="domain" description="G-protein coupled receptors family 1 profile" evidence="11">
    <location>
        <begin position="28"/>
        <end position="283"/>
    </location>
</feature>
<dbReference type="InterPro" id="IPR017452">
    <property type="entry name" value="GPCR_Rhodpsn_7TM"/>
</dbReference>
<evidence type="ECO:0000259" key="11">
    <source>
        <dbReference type="PROSITE" id="PS50262"/>
    </source>
</evidence>
<dbReference type="PANTHER" id="PTHR24248">
    <property type="entry name" value="ADRENERGIC RECEPTOR-RELATED G-PROTEIN COUPLED RECEPTOR"/>
    <property type="match status" value="1"/>
</dbReference>
<dbReference type="SUPFAM" id="SSF81321">
    <property type="entry name" value="Family A G protein-coupled receptor-like"/>
    <property type="match status" value="1"/>
</dbReference>
<feature type="transmembrane region" description="Helical" evidence="10">
    <location>
        <begin position="12"/>
        <end position="37"/>
    </location>
</feature>
<evidence type="ECO:0000256" key="7">
    <source>
        <dbReference type="ARBA" id="ARBA00023157"/>
    </source>
</evidence>
<keyword evidence="2" id="KW-1003">Cell membrane</keyword>
<sequence>MEPSLCNGTLDVVFWALDGLAGTAILAGNLFTCIVLISSPALRKNYMNVFLLSLAISDTLMAILVAPGLAAFCDRCCENTMTKHCWVLTSVAEISFLAVILNLLAICYDRYMAVFKPLHYNLRMNKQHVLKVLLLVWGIPPLVALGRLTFGPSSNAHDNLHMNLVITIVFVFIPILILVLVNGMITRAIRKHRQRIHSFKSEIFSETLTAEAAREVQRNTWRKRRSGTMSCVLVAMVFVCCWLPRAFYNINFTMNIPPASRPLFAKLSMLLVLTQSFLNPCIYTVYRVEFRRAAKRVVEQVIARIQSALWSLS</sequence>
<keyword evidence="5" id="KW-0297">G-protein coupled receptor</keyword>
<name>A7SJT1_NEMVE</name>
<evidence type="ECO:0000256" key="3">
    <source>
        <dbReference type="ARBA" id="ARBA00022692"/>
    </source>
</evidence>
<evidence type="ECO:0000256" key="10">
    <source>
        <dbReference type="SAM" id="Phobius"/>
    </source>
</evidence>
<keyword evidence="3 10" id="KW-0812">Transmembrane</keyword>
<dbReference type="EMBL" id="DS469680">
    <property type="protein sequence ID" value="EDO36056.1"/>
    <property type="molecule type" value="Genomic_DNA"/>
</dbReference>
<dbReference type="eggNOG" id="KOG3656">
    <property type="taxonomic scope" value="Eukaryota"/>
</dbReference>
<dbReference type="HOGENOM" id="CLU_009579_11_5_1"/>
<organism evidence="12 13">
    <name type="scientific">Nematostella vectensis</name>
    <name type="common">Starlet sea anemone</name>
    <dbReference type="NCBI Taxonomy" id="45351"/>
    <lineage>
        <taxon>Eukaryota</taxon>
        <taxon>Metazoa</taxon>
        <taxon>Cnidaria</taxon>
        <taxon>Anthozoa</taxon>
        <taxon>Hexacorallia</taxon>
        <taxon>Actiniaria</taxon>
        <taxon>Edwardsiidae</taxon>
        <taxon>Nematostella</taxon>
    </lineage>
</organism>
<evidence type="ECO:0000256" key="5">
    <source>
        <dbReference type="ARBA" id="ARBA00023040"/>
    </source>
</evidence>
<feature type="transmembrane region" description="Helical" evidence="10">
    <location>
        <begin position="227"/>
        <end position="247"/>
    </location>
</feature>
<reference evidence="12 13" key="1">
    <citation type="journal article" date="2007" name="Science">
        <title>Sea anemone genome reveals ancestral eumetazoan gene repertoire and genomic organization.</title>
        <authorList>
            <person name="Putnam N.H."/>
            <person name="Srivastava M."/>
            <person name="Hellsten U."/>
            <person name="Dirks B."/>
            <person name="Chapman J."/>
            <person name="Salamov A."/>
            <person name="Terry A."/>
            <person name="Shapiro H."/>
            <person name="Lindquist E."/>
            <person name="Kapitonov V.V."/>
            <person name="Jurka J."/>
            <person name="Genikhovich G."/>
            <person name="Grigoriev I.V."/>
            <person name="Lucas S.M."/>
            <person name="Steele R.E."/>
            <person name="Finnerty J.R."/>
            <person name="Technau U."/>
            <person name="Martindale M.Q."/>
            <person name="Rokhsar D.S."/>
        </authorList>
    </citation>
    <scope>NUCLEOTIDE SEQUENCE [LARGE SCALE GENOMIC DNA]</scope>
    <source>
        <strain evidence="13">CH2 X CH6</strain>
    </source>
</reference>
<keyword evidence="9" id="KW-0807">Transducer</keyword>
<dbReference type="OMA" id="TARNIWW"/>
<dbReference type="GO" id="GO:0005886">
    <property type="term" value="C:plasma membrane"/>
    <property type="evidence" value="ECO:0000318"/>
    <property type="project" value="GO_Central"/>
</dbReference>
<keyword evidence="8" id="KW-0675">Receptor</keyword>
<dbReference type="CDD" id="cd00637">
    <property type="entry name" value="7tm_classA_rhodopsin-like"/>
    <property type="match status" value="1"/>
</dbReference>
<dbReference type="Proteomes" id="UP000001593">
    <property type="component" value="Unassembled WGS sequence"/>
</dbReference>